<gene>
    <name evidence="1" type="ORF">LXM24_07170</name>
</gene>
<comment type="caution">
    <text evidence="1">The sequence shown here is derived from an EMBL/GenBank/DDBJ whole genome shotgun (WGS) entry which is preliminary data.</text>
</comment>
<dbReference type="RefSeq" id="WP_234612298.1">
    <property type="nucleotide sequence ID" value="NZ_CP098806.1"/>
</dbReference>
<evidence type="ECO:0000313" key="2">
    <source>
        <dbReference type="Proteomes" id="UP001139700"/>
    </source>
</evidence>
<protein>
    <submittedName>
        <fullName evidence="1">YjbH domain-containing protein</fullName>
    </submittedName>
</protein>
<sequence length="656" mass="74541">MKAVTIKVEEIKHRFFGLLIRVGILSTLILVTCSKVIAQSNISGKPGLIYIPTARYVPDGNMEIGLHFFPGNYGFNSDNQNPGRVLSLNLTVLPRFDININVLQLFSTAANPVKLGLGDRQLDFRYLIMKESKSRPSLAFITSTPTSISPTLLTHALVATKHFNVAKQWEAEVTAGYGSPYHVYRKGSTLDNYGLFANMALEKKEDYAYHKRYLEGPFGGVSFTFRSKVGLMLEYDSQNINAGVYVRALKNWVIQAAVLNGEQITFGSAYNFSLLKQSRRMLSLGKKQSQDNVQTPGKSETDIINPGYRKLRGNFENVGTDSAGIITYEQRLNRNPFPALYQLKKLFADSANTNFVPLFQGIPIGQYKLGDKLEFSQVSDKMRERLKQKNRFPLHRNGYSLDFWIQPYFNANFGNYDKPIQSNTSVALQSQIFLLPGMSLDFGILFPIVNDLDNRPKKIRPAPVFLNQFYSINHNHISASAGFFQNDQYGVNIQYRRANLKRPWSFGVEAGLTGDYYYPNKGIYYGNMEKLLLVLDAAYLLSNPDITFKVSGGRYLAGDTGVRLDMLRQFSNIEIGFYAMTTSNGSTIGFNFAIPLFPGKLLNGKHVRLRTASEFPWEYNYTRGYRIGERYRTGYQLDQKLRQYHSQYLNRQYQAK</sequence>
<dbReference type="EMBL" id="JAJTTA010000002">
    <property type="protein sequence ID" value="MCF0039861.1"/>
    <property type="molecule type" value="Genomic_DNA"/>
</dbReference>
<dbReference type="InterPro" id="IPR010344">
    <property type="entry name" value="YbjH"/>
</dbReference>
<name>A0A9X1T8N6_9BACT</name>
<dbReference type="Pfam" id="PF06082">
    <property type="entry name" value="YjbH"/>
    <property type="match status" value="2"/>
</dbReference>
<proteinExistence type="predicted"/>
<keyword evidence="2" id="KW-1185">Reference proteome</keyword>
<accession>A0A9X1T8N6</accession>
<dbReference type="Proteomes" id="UP001139700">
    <property type="component" value="Unassembled WGS sequence"/>
</dbReference>
<dbReference type="AlphaFoldDB" id="A0A9X1T8N6"/>
<reference evidence="1" key="1">
    <citation type="submission" date="2021-12" db="EMBL/GenBank/DDBJ databases">
        <title>Novel species in genus Dyadobacter.</title>
        <authorList>
            <person name="Ma C."/>
        </authorList>
    </citation>
    <scope>NUCLEOTIDE SEQUENCE</scope>
    <source>
        <strain evidence="1">CY399</strain>
    </source>
</reference>
<organism evidence="1 2">
    <name type="scientific">Dyadobacter fanqingshengii</name>
    <dbReference type="NCBI Taxonomy" id="2906443"/>
    <lineage>
        <taxon>Bacteria</taxon>
        <taxon>Pseudomonadati</taxon>
        <taxon>Bacteroidota</taxon>
        <taxon>Cytophagia</taxon>
        <taxon>Cytophagales</taxon>
        <taxon>Spirosomataceae</taxon>
        <taxon>Dyadobacter</taxon>
    </lineage>
</organism>
<evidence type="ECO:0000313" key="1">
    <source>
        <dbReference type="EMBL" id="MCF0039861.1"/>
    </source>
</evidence>